<organism evidence="1">
    <name type="scientific">Salix viminalis</name>
    <name type="common">Common osier</name>
    <name type="synonym">Basket willow</name>
    <dbReference type="NCBI Taxonomy" id="40686"/>
    <lineage>
        <taxon>Eukaryota</taxon>
        <taxon>Viridiplantae</taxon>
        <taxon>Streptophyta</taxon>
        <taxon>Embryophyta</taxon>
        <taxon>Tracheophyta</taxon>
        <taxon>Spermatophyta</taxon>
        <taxon>Magnoliopsida</taxon>
        <taxon>eudicotyledons</taxon>
        <taxon>Gunneridae</taxon>
        <taxon>Pentapetalae</taxon>
        <taxon>rosids</taxon>
        <taxon>fabids</taxon>
        <taxon>Malpighiales</taxon>
        <taxon>Salicaceae</taxon>
        <taxon>Saliceae</taxon>
        <taxon>Salix</taxon>
    </lineage>
</organism>
<gene>
    <name evidence="1" type="ORF">SVIM_LOCUS307740</name>
</gene>
<accession>A0A6N2M505</accession>
<protein>
    <submittedName>
        <fullName evidence="1">Uncharacterized protein</fullName>
    </submittedName>
</protein>
<name>A0A6N2M505_SALVM</name>
<dbReference type="EMBL" id="CAADRP010001674">
    <property type="protein sequence ID" value="VFU47722.1"/>
    <property type="molecule type" value="Genomic_DNA"/>
</dbReference>
<evidence type="ECO:0000313" key="1">
    <source>
        <dbReference type="EMBL" id="VFU47722.1"/>
    </source>
</evidence>
<dbReference type="AlphaFoldDB" id="A0A6N2M505"/>
<reference evidence="1" key="1">
    <citation type="submission" date="2019-03" db="EMBL/GenBank/DDBJ databases">
        <authorList>
            <person name="Mank J."/>
            <person name="Almeida P."/>
        </authorList>
    </citation>
    <scope>NUCLEOTIDE SEQUENCE</scope>
    <source>
        <strain evidence="1">78183</strain>
    </source>
</reference>
<sequence>MKSSYYAGYSYTLNGEDKTISGNKLCTCSHVIYLTQRSVIF</sequence>
<proteinExistence type="predicted"/>